<protein>
    <recommendedName>
        <fullName evidence="5">Transmembrane protein</fullName>
    </recommendedName>
</protein>
<proteinExistence type="predicted"/>
<reference evidence="3" key="1">
    <citation type="submission" date="2021-03" db="EMBL/GenBank/DDBJ databases">
        <authorList>
            <person name="Tagirdzhanova G."/>
        </authorList>
    </citation>
    <scope>NUCLEOTIDE SEQUENCE</scope>
</reference>
<accession>A0A8H3IVM8</accession>
<comment type="caution">
    <text evidence="3">The sequence shown here is derived from an EMBL/GenBank/DDBJ whole genome shotgun (WGS) entry which is preliminary data.</text>
</comment>
<sequence>MMRGIIKKAALSLLPVLVHALVLPSEIVINELRQDTSGFLLESPHYGGPSTFFEYDIDDHSIKFAIPCPNCSDEEKDLLRQEIISIKPTLQHTQHCTSSDPIGLEIDGKQVTSTGKSTLTLQSDIGPFDLIDHSRLHIFNRTRWINHCGCIDGHQDEEQCIGNFESSFSFEVLGLPSGQIPGFTLSYKQYGAPELLRLSTFPDTGIADSWRFGQSSHYRSPLLRLQKALRPSSTLVSVLPSSSSSSFSFPSATSSASFPSYTYLEHTPEDSTLSGVAGQSKQSSFLGVAAAGHTGLEKCNPRHPSRCHLSDALASLGHGLEVVGMKAKSGAQSFLGKIQDADWRRLQKQQTLQTPPSAIAKEKDEFIDDHVVAHDELVDDNVQWQQDRMEDFLMLDLSPSSWKIDNSAAVKAFQVTSLVFIIVALSGSLYALARRNPRLRAQWATVLEERRNRRLYKQAACKQRFQTFFSHFRLSSAAEKASTFTHHPDTILDWQGWEKRTSVENTRHDQKIDSHELRQDLLAFRKAHQFVDGILSAEEGRLSSSRQARRERCISRVRHQRTWSFGSEKTAPPAYESEGEELILDVDGPRYVVLGHGFAKSSPDSSVISTSPRTSCVDSDSEADEKF</sequence>
<evidence type="ECO:0000313" key="3">
    <source>
        <dbReference type="EMBL" id="CAF9928614.1"/>
    </source>
</evidence>
<organism evidence="3 4">
    <name type="scientific">Gomphillus americanus</name>
    <dbReference type="NCBI Taxonomy" id="1940652"/>
    <lineage>
        <taxon>Eukaryota</taxon>
        <taxon>Fungi</taxon>
        <taxon>Dikarya</taxon>
        <taxon>Ascomycota</taxon>
        <taxon>Pezizomycotina</taxon>
        <taxon>Lecanoromycetes</taxon>
        <taxon>OSLEUM clade</taxon>
        <taxon>Ostropomycetidae</taxon>
        <taxon>Ostropales</taxon>
        <taxon>Graphidaceae</taxon>
        <taxon>Gomphilloideae</taxon>
        <taxon>Gomphillus</taxon>
    </lineage>
</organism>
<evidence type="ECO:0000256" key="2">
    <source>
        <dbReference type="SAM" id="SignalP"/>
    </source>
</evidence>
<dbReference type="AlphaFoldDB" id="A0A8H3IVM8"/>
<keyword evidence="4" id="KW-1185">Reference proteome</keyword>
<feature type="compositionally biased region" description="Low complexity" evidence="1">
    <location>
        <begin position="601"/>
        <end position="611"/>
    </location>
</feature>
<feature type="region of interest" description="Disordered" evidence="1">
    <location>
        <begin position="597"/>
        <end position="627"/>
    </location>
</feature>
<feature type="chain" id="PRO_5034851912" description="Transmembrane protein" evidence="2">
    <location>
        <begin position="21"/>
        <end position="627"/>
    </location>
</feature>
<evidence type="ECO:0000313" key="4">
    <source>
        <dbReference type="Proteomes" id="UP000664169"/>
    </source>
</evidence>
<evidence type="ECO:0008006" key="5">
    <source>
        <dbReference type="Google" id="ProtNLM"/>
    </source>
</evidence>
<dbReference type="Proteomes" id="UP000664169">
    <property type="component" value="Unassembled WGS sequence"/>
</dbReference>
<keyword evidence="2" id="KW-0732">Signal</keyword>
<dbReference type="EMBL" id="CAJPDQ010000030">
    <property type="protein sequence ID" value="CAF9928614.1"/>
    <property type="molecule type" value="Genomic_DNA"/>
</dbReference>
<name>A0A8H3IVM8_9LECA</name>
<gene>
    <name evidence="3" type="ORF">GOMPHAMPRED_005180</name>
</gene>
<evidence type="ECO:0000256" key="1">
    <source>
        <dbReference type="SAM" id="MobiDB-lite"/>
    </source>
</evidence>
<dbReference type="OrthoDB" id="4225201at2759"/>
<feature type="signal peptide" evidence="2">
    <location>
        <begin position="1"/>
        <end position="20"/>
    </location>
</feature>